<dbReference type="Proteomes" id="UP000237684">
    <property type="component" value="Unassembled WGS sequence"/>
</dbReference>
<keyword evidence="2" id="KW-1185">Reference proteome</keyword>
<dbReference type="AlphaFoldDB" id="A0A2S8SQ74"/>
<proteinExistence type="predicted"/>
<sequence>MVRVSQVYYYQTKLNMETNWTLCALRPKL</sequence>
<accession>A0A2S8SQ74</accession>
<dbReference type="InParanoid" id="A0A2S8SQ74"/>
<dbReference type="EMBL" id="NIGF01000018">
    <property type="protein sequence ID" value="PQV62952.1"/>
    <property type="molecule type" value="Genomic_DNA"/>
</dbReference>
<protein>
    <submittedName>
        <fullName evidence="1">Uncharacterized protein</fullName>
    </submittedName>
</protein>
<organism evidence="1 2">
    <name type="scientific">Abditibacterium utsteinense</name>
    <dbReference type="NCBI Taxonomy" id="1960156"/>
    <lineage>
        <taxon>Bacteria</taxon>
        <taxon>Pseudomonadati</taxon>
        <taxon>Abditibacteriota</taxon>
        <taxon>Abditibacteriia</taxon>
        <taxon>Abditibacteriales</taxon>
        <taxon>Abditibacteriaceae</taxon>
        <taxon>Abditibacterium</taxon>
    </lineage>
</organism>
<comment type="caution">
    <text evidence="1">The sequence shown here is derived from an EMBL/GenBank/DDBJ whole genome shotgun (WGS) entry which is preliminary data.</text>
</comment>
<reference evidence="1 2" key="1">
    <citation type="journal article" date="2018" name="Syst. Appl. Microbiol.">
        <title>Abditibacterium utsteinense sp. nov., the first cultivated member of candidate phylum FBP, isolated from ice-free Antarctic soil samples.</title>
        <authorList>
            <person name="Tahon G."/>
            <person name="Tytgat B."/>
            <person name="Lebbe L."/>
            <person name="Carlier A."/>
            <person name="Willems A."/>
        </authorList>
    </citation>
    <scope>NUCLEOTIDE SEQUENCE [LARGE SCALE GENOMIC DNA]</scope>
    <source>
        <strain evidence="1 2">LMG 29911</strain>
    </source>
</reference>
<gene>
    <name evidence="1" type="ORF">B1R32_11849</name>
</gene>
<evidence type="ECO:0000313" key="1">
    <source>
        <dbReference type="EMBL" id="PQV62952.1"/>
    </source>
</evidence>
<name>A0A2S8SQ74_9BACT</name>
<evidence type="ECO:0000313" key="2">
    <source>
        <dbReference type="Proteomes" id="UP000237684"/>
    </source>
</evidence>